<dbReference type="InterPro" id="IPR001958">
    <property type="entry name" value="Tet-R_TetA/multi-R_MdtG-like"/>
</dbReference>
<comment type="caution">
    <text evidence="10">The sequence shown here is derived from an EMBL/GenBank/DDBJ whole genome shotgun (WGS) entry which is preliminary data.</text>
</comment>
<dbReference type="GO" id="GO:0022857">
    <property type="term" value="F:transmembrane transporter activity"/>
    <property type="evidence" value="ECO:0007669"/>
    <property type="project" value="InterPro"/>
</dbReference>
<feature type="transmembrane region" description="Helical" evidence="8">
    <location>
        <begin position="255"/>
        <end position="273"/>
    </location>
</feature>
<dbReference type="AlphaFoldDB" id="A0A542DIZ0"/>
<feature type="transmembrane region" description="Helical" evidence="8">
    <location>
        <begin position="373"/>
        <end position="394"/>
    </location>
</feature>
<keyword evidence="3" id="KW-1003">Cell membrane</keyword>
<evidence type="ECO:0000256" key="5">
    <source>
        <dbReference type="ARBA" id="ARBA00022989"/>
    </source>
</evidence>
<evidence type="ECO:0000256" key="2">
    <source>
        <dbReference type="ARBA" id="ARBA00022448"/>
    </source>
</evidence>
<dbReference type="Gene3D" id="1.20.1250.20">
    <property type="entry name" value="MFS general substrate transporter like domains"/>
    <property type="match status" value="1"/>
</dbReference>
<feature type="transmembrane region" description="Helical" evidence="8">
    <location>
        <begin position="52"/>
        <end position="71"/>
    </location>
</feature>
<dbReference type="PANTHER" id="PTHR23517">
    <property type="entry name" value="RESISTANCE PROTEIN MDTM, PUTATIVE-RELATED-RELATED"/>
    <property type="match status" value="1"/>
</dbReference>
<sequence length="449" mass="46336">MTEKVTHGNAETQRLPREIWVLVGASFLIAIGYGLIAPALPSFATSFDVGVTAASVVVSAFAFVRLAFAPVSGRLVTRFGERPTYLVGLLIVAAGTIACAFAAEYWQLLLFRSLSGVGSTMFTVSAIGLLIRISPPHLRGRASGLWGTSFLLGGIAGPIVGSGLVVVSLRAPFLAYGVALLLTTALVWWQLRDSELAGRADSDGEPVLSLRAALRHRTYRAALASNFANGWVVFGIRMSLVPLFVTVVLAKGEEFTGIVLSVFAAANALVLLVSGRFADTRGRKPPALIGLALLGVGTVLLGQSDVVWLFLAGAVIAGLGSGTLNPAQNAAVADVLGSKARGGSVLAGFQMSADVGAVLGPLVAGAIAEQFSYGLAFLVTGGIAVAALVTWWLAEETLPAEHPGEHAAQDAASGDCRELDCRHSPGGALRLGEEQDATTPRPGDGGARG</sequence>
<dbReference type="Pfam" id="PF00083">
    <property type="entry name" value="Sugar_tr"/>
    <property type="match status" value="1"/>
</dbReference>
<dbReference type="OrthoDB" id="9793283at2"/>
<evidence type="ECO:0000256" key="6">
    <source>
        <dbReference type="ARBA" id="ARBA00023136"/>
    </source>
</evidence>
<dbReference type="InterPro" id="IPR011701">
    <property type="entry name" value="MFS"/>
</dbReference>
<evidence type="ECO:0000259" key="9">
    <source>
        <dbReference type="PROSITE" id="PS50850"/>
    </source>
</evidence>
<evidence type="ECO:0000256" key="7">
    <source>
        <dbReference type="SAM" id="MobiDB-lite"/>
    </source>
</evidence>
<gene>
    <name evidence="10" type="ORF">FB471_2793</name>
</gene>
<feature type="region of interest" description="Disordered" evidence="7">
    <location>
        <begin position="403"/>
        <end position="449"/>
    </location>
</feature>
<dbReference type="Gene3D" id="1.20.1720.10">
    <property type="entry name" value="Multidrug resistance protein D"/>
    <property type="match status" value="1"/>
</dbReference>
<dbReference type="InterPro" id="IPR036259">
    <property type="entry name" value="MFS_trans_sf"/>
</dbReference>
<name>A0A542DIZ0_AMYCI</name>
<dbReference type="PRINTS" id="PR01035">
    <property type="entry name" value="TCRTETA"/>
</dbReference>
<keyword evidence="5 8" id="KW-1133">Transmembrane helix</keyword>
<feature type="domain" description="Major facilitator superfamily (MFS) profile" evidence="9">
    <location>
        <begin position="18"/>
        <end position="399"/>
    </location>
</feature>
<dbReference type="InterPro" id="IPR050171">
    <property type="entry name" value="MFS_Transporters"/>
</dbReference>
<feature type="transmembrane region" description="Helical" evidence="8">
    <location>
        <begin position="20"/>
        <end position="40"/>
    </location>
</feature>
<feature type="transmembrane region" description="Helical" evidence="8">
    <location>
        <begin position="285"/>
        <end position="301"/>
    </location>
</feature>
<dbReference type="Pfam" id="PF07690">
    <property type="entry name" value="MFS_1"/>
    <property type="match status" value="1"/>
</dbReference>
<dbReference type="RefSeq" id="WP_141998487.1">
    <property type="nucleotide sequence ID" value="NZ_VFML01000001.1"/>
</dbReference>
<protein>
    <submittedName>
        <fullName evidence="10">Putative MFS family arabinose efflux permease</fullName>
    </submittedName>
</protein>
<evidence type="ECO:0000256" key="8">
    <source>
        <dbReference type="SAM" id="Phobius"/>
    </source>
</evidence>
<evidence type="ECO:0000313" key="10">
    <source>
        <dbReference type="EMBL" id="TQJ03043.1"/>
    </source>
</evidence>
<keyword evidence="11" id="KW-1185">Reference proteome</keyword>
<dbReference type="GO" id="GO:0005886">
    <property type="term" value="C:plasma membrane"/>
    <property type="evidence" value="ECO:0007669"/>
    <property type="project" value="UniProtKB-SubCell"/>
</dbReference>
<dbReference type="Proteomes" id="UP000320876">
    <property type="component" value="Unassembled WGS sequence"/>
</dbReference>
<feature type="transmembrane region" description="Helical" evidence="8">
    <location>
        <begin position="109"/>
        <end position="131"/>
    </location>
</feature>
<organism evidence="10 11">
    <name type="scientific">Amycolatopsis cihanbeyliensis</name>
    <dbReference type="NCBI Taxonomy" id="1128664"/>
    <lineage>
        <taxon>Bacteria</taxon>
        <taxon>Bacillati</taxon>
        <taxon>Actinomycetota</taxon>
        <taxon>Actinomycetes</taxon>
        <taxon>Pseudonocardiales</taxon>
        <taxon>Pseudonocardiaceae</taxon>
        <taxon>Amycolatopsis</taxon>
    </lineage>
</organism>
<feature type="transmembrane region" description="Helical" evidence="8">
    <location>
        <begin position="143"/>
        <end position="167"/>
    </location>
</feature>
<dbReference type="SUPFAM" id="SSF103473">
    <property type="entry name" value="MFS general substrate transporter"/>
    <property type="match status" value="1"/>
</dbReference>
<evidence type="ECO:0000256" key="3">
    <source>
        <dbReference type="ARBA" id="ARBA00022475"/>
    </source>
</evidence>
<comment type="subcellular location">
    <subcellularLocation>
        <location evidence="1">Cell membrane</location>
        <topology evidence="1">Multi-pass membrane protein</topology>
    </subcellularLocation>
</comment>
<accession>A0A542DIZ0</accession>
<feature type="transmembrane region" description="Helical" evidence="8">
    <location>
        <begin position="173"/>
        <end position="191"/>
    </location>
</feature>
<reference evidence="10 11" key="1">
    <citation type="submission" date="2019-06" db="EMBL/GenBank/DDBJ databases">
        <title>Sequencing the genomes of 1000 actinobacteria strains.</title>
        <authorList>
            <person name="Klenk H.-P."/>
        </authorList>
    </citation>
    <scope>NUCLEOTIDE SEQUENCE [LARGE SCALE GENOMIC DNA]</scope>
    <source>
        <strain evidence="10 11">DSM 45679</strain>
    </source>
</reference>
<feature type="transmembrane region" description="Helical" evidence="8">
    <location>
        <begin position="227"/>
        <end position="249"/>
    </location>
</feature>
<evidence type="ECO:0000313" key="11">
    <source>
        <dbReference type="Proteomes" id="UP000320876"/>
    </source>
</evidence>
<feature type="transmembrane region" description="Helical" evidence="8">
    <location>
        <begin position="83"/>
        <end position="103"/>
    </location>
</feature>
<keyword evidence="2" id="KW-0813">Transport</keyword>
<keyword evidence="4 8" id="KW-0812">Transmembrane</keyword>
<feature type="transmembrane region" description="Helical" evidence="8">
    <location>
        <begin position="345"/>
        <end position="367"/>
    </location>
</feature>
<dbReference type="EMBL" id="VFML01000001">
    <property type="protein sequence ID" value="TQJ03043.1"/>
    <property type="molecule type" value="Genomic_DNA"/>
</dbReference>
<dbReference type="InterPro" id="IPR020846">
    <property type="entry name" value="MFS_dom"/>
</dbReference>
<evidence type="ECO:0000256" key="1">
    <source>
        <dbReference type="ARBA" id="ARBA00004651"/>
    </source>
</evidence>
<evidence type="ECO:0000256" key="4">
    <source>
        <dbReference type="ARBA" id="ARBA00022692"/>
    </source>
</evidence>
<keyword evidence="6 8" id="KW-0472">Membrane</keyword>
<proteinExistence type="predicted"/>
<dbReference type="InterPro" id="IPR005828">
    <property type="entry name" value="MFS_sugar_transport-like"/>
</dbReference>
<dbReference type="CDD" id="cd17325">
    <property type="entry name" value="MFS_MdtG_SLC18_like"/>
    <property type="match status" value="1"/>
</dbReference>
<dbReference type="PROSITE" id="PS50850">
    <property type="entry name" value="MFS"/>
    <property type="match status" value="1"/>
</dbReference>